<evidence type="ECO:0000259" key="1">
    <source>
        <dbReference type="Pfam" id="PF25037"/>
    </source>
</evidence>
<keyword evidence="3" id="KW-1185">Reference proteome</keyword>
<evidence type="ECO:0000313" key="3">
    <source>
        <dbReference type="Proteomes" id="UP000886595"/>
    </source>
</evidence>
<protein>
    <recommendedName>
        <fullName evidence="1">Intermembrane lipid transfer protein VPS13-like C-terminal domain-containing protein</fullName>
    </recommendedName>
</protein>
<dbReference type="InterPro" id="IPR056748">
    <property type="entry name" value="VPS13-like_C"/>
</dbReference>
<dbReference type="Proteomes" id="UP000886595">
    <property type="component" value="Unassembled WGS sequence"/>
</dbReference>
<dbReference type="OrthoDB" id="428159at2759"/>
<dbReference type="PANTHER" id="PTHR16166:SF137">
    <property type="entry name" value="PLECKSTRIN HOMOLOGY (PH) DOMAIN-CONTAINING PROTEIN"/>
    <property type="match status" value="1"/>
</dbReference>
<dbReference type="InterPro" id="IPR009291">
    <property type="entry name" value="Vps62"/>
</dbReference>
<gene>
    <name evidence="2" type="ORF">Bca52824_075508</name>
</gene>
<proteinExistence type="predicted"/>
<organism evidence="2 3">
    <name type="scientific">Brassica carinata</name>
    <name type="common">Ethiopian mustard</name>
    <name type="synonym">Abyssinian cabbage</name>
    <dbReference type="NCBI Taxonomy" id="52824"/>
    <lineage>
        <taxon>Eukaryota</taxon>
        <taxon>Viridiplantae</taxon>
        <taxon>Streptophyta</taxon>
        <taxon>Embryophyta</taxon>
        <taxon>Tracheophyta</taxon>
        <taxon>Spermatophyta</taxon>
        <taxon>Magnoliopsida</taxon>
        <taxon>eudicotyledons</taxon>
        <taxon>Gunneridae</taxon>
        <taxon>Pentapetalae</taxon>
        <taxon>rosids</taxon>
        <taxon>malvids</taxon>
        <taxon>Brassicales</taxon>
        <taxon>Brassicaceae</taxon>
        <taxon>Brassiceae</taxon>
        <taxon>Brassica</taxon>
    </lineage>
</organism>
<accession>A0A8X7TWF5</accession>
<feature type="domain" description="Intermembrane lipid transfer protein VPS13-like C-terminal" evidence="1">
    <location>
        <begin position="254"/>
        <end position="362"/>
    </location>
</feature>
<dbReference type="EMBL" id="JAAMPC010000015">
    <property type="protein sequence ID" value="KAG2256214.1"/>
    <property type="molecule type" value="Genomic_DNA"/>
</dbReference>
<dbReference type="Pfam" id="PF06101">
    <property type="entry name" value="Vps62"/>
    <property type="match status" value="1"/>
</dbReference>
<dbReference type="GO" id="GO:0006623">
    <property type="term" value="P:protein targeting to vacuole"/>
    <property type="evidence" value="ECO:0007669"/>
    <property type="project" value="TreeGrafter"/>
</dbReference>
<name>A0A8X7TWF5_BRACI</name>
<reference evidence="2 3" key="1">
    <citation type="submission" date="2020-02" db="EMBL/GenBank/DDBJ databases">
        <authorList>
            <person name="Ma Q."/>
            <person name="Huang Y."/>
            <person name="Song X."/>
            <person name="Pei D."/>
        </authorList>
    </citation>
    <scope>NUCLEOTIDE SEQUENCE [LARGE SCALE GENOMIC DNA]</scope>
    <source>
        <strain evidence="2">Sxm20200214</strain>
        <tissue evidence="2">Leaf</tissue>
    </source>
</reference>
<dbReference type="GO" id="GO:0045053">
    <property type="term" value="P:protein retention in Golgi apparatus"/>
    <property type="evidence" value="ECO:0007669"/>
    <property type="project" value="TreeGrafter"/>
</dbReference>
<dbReference type="PANTHER" id="PTHR16166">
    <property type="entry name" value="VACUOLAR PROTEIN SORTING-ASSOCIATED PROTEIN VPS13"/>
    <property type="match status" value="1"/>
</dbReference>
<dbReference type="AlphaFoldDB" id="A0A8X7TWF5"/>
<sequence length="672" mass="75394">MPVLLAPDNTGDSHQPVLKMTITMCNEETDGIQVYPYVYVRPHRCFRGKAKGLTGNSASSEASWNSWCLEPDIVCCWKCIQNSGPSKESNAQRSVHTEKFNTSSHRNRIWRDLIHNPLHLIFSVDVLGMTSSTLASLSRGFAALSTDGQFLHLRERQVWSRRITGVGDAFVQGTEALAQGVAFGVSGVVTKPVESARQNGILGFAHGVGRAFLGFFVQPMSGALDFFSLTVDGIGASCTRCLEVLSNRTALERIRNPRAVHADGILREYDEKEAIGQMLLHLAEASRHFGCTEIFREPSKFALSDCYEEHFLVPYKRIVIVTNKRVVLLQCSDLDKMDKKPSKIMWDVPWEELMALELAKAGGQRPSHLILHLKTFQKSESFAQVIKCSVSEESDVLEPQAVRICSAVRKMWKAYQSNMKNHVLKVPSSQRHVYFAWNEADGRDSKSYSNKAIIKSRDLSSSSSSVSDDRKFVKHSINFSKIWSSERESKGRCTLCKKQVSEDGGVCTIWRPSCPEGFVSVGDVAHVGSHPPNVAAVYNNTEGVFALPVGYDLVWRNCLDDYVSPVSIWHPRAPEGFVSPGCVAVASFKEPEPNTVYCMPTSLAEQTEFEEQKVWSSPDSYPWACHIYQVRSDALHFMALRQTKEESDWRAIRVRDDYRSMESESARNLRIE</sequence>
<evidence type="ECO:0000313" key="2">
    <source>
        <dbReference type="EMBL" id="KAG2256214.1"/>
    </source>
</evidence>
<dbReference type="Pfam" id="PF25037">
    <property type="entry name" value="VPS13_C"/>
    <property type="match status" value="1"/>
</dbReference>
<comment type="caution">
    <text evidence="2">The sequence shown here is derived from an EMBL/GenBank/DDBJ whole genome shotgun (WGS) entry which is preliminary data.</text>
</comment>
<dbReference type="InterPro" id="IPR026847">
    <property type="entry name" value="VPS13"/>
</dbReference>